<dbReference type="PANTHER" id="PTHR11461:SF342">
    <property type="entry name" value="SERINE PROTEASE INHIBITOR 28DC"/>
    <property type="match status" value="1"/>
</dbReference>
<dbReference type="Gene3D" id="2.30.39.10">
    <property type="entry name" value="Alpha-1-antitrypsin, domain 1"/>
    <property type="match status" value="2"/>
</dbReference>
<dbReference type="GO" id="GO:0005576">
    <property type="term" value="C:extracellular region"/>
    <property type="evidence" value="ECO:0007669"/>
    <property type="project" value="UniProtKB-ARBA"/>
</dbReference>
<dbReference type="SMART" id="SM00093">
    <property type="entry name" value="SERPIN"/>
    <property type="match status" value="1"/>
</dbReference>
<organism evidence="5 6">
    <name type="scientific">Ranatra chinensis</name>
    <dbReference type="NCBI Taxonomy" id="642074"/>
    <lineage>
        <taxon>Eukaryota</taxon>
        <taxon>Metazoa</taxon>
        <taxon>Ecdysozoa</taxon>
        <taxon>Arthropoda</taxon>
        <taxon>Hexapoda</taxon>
        <taxon>Insecta</taxon>
        <taxon>Pterygota</taxon>
        <taxon>Neoptera</taxon>
        <taxon>Paraneoptera</taxon>
        <taxon>Hemiptera</taxon>
        <taxon>Heteroptera</taxon>
        <taxon>Panheteroptera</taxon>
        <taxon>Nepomorpha</taxon>
        <taxon>Nepidae</taxon>
        <taxon>Ranatrinae</taxon>
        <taxon>Ranatra</taxon>
    </lineage>
</organism>
<dbReference type="SUPFAM" id="SSF56574">
    <property type="entry name" value="Serpins"/>
    <property type="match status" value="1"/>
</dbReference>
<dbReference type="Proteomes" id="UP001558652">
    <property type="component" value="Unassembled WGS sequence"/>
</dbReference>
<dbReference type="PROSITE" id="PS00284">
    <property type="entry name" value="SERPIN"/>
    <property type="match status" value="1"/>
</dbReference>
<dbReference type="CDD" id="cd00172">
    <property type="entry name" value="serpin"/>
    <property type="match status" value="1"/>
</dbReference>
<dbReference type="InterPro" id="IPR023796">
    <property type="entry name" value="Serpin_dom"/>
</dbReference>
<evidence type="ECO:0000259" key="4">
    <source>
        <dbReference type="SMART" id="SM00093"/>
    </source>
</evidence>
<dbReference type="Pfam" id="PF00079">
    <property type="entry name" value="Serpin"/>
    <property type="match status" value="1"/>
</dbReference>
<proteinExistence type="inferred from homology"/>
<keyword evidence="6" id="KW-1185">Reference proteome</keyword>
<dbReference type="GO" id="GO:0004867">
    <property type="term" value="F:serine-type endopeptidase inhibitor activity"/>
    <property type="evidence" value="ECO:0007669"/>
    <property type="project" value="UniProtKB-KW"/>
</dbReference>
<evidence type="ECO:0000256" key="3">
    <source>
        <dbReference type="RuleBase" id="RU000411"/>
    </source>
</evidence>
<feature type="domain" description="Serpin" evidence="4">
    <location>
        <begin position="1"/>
        <end position="236"/>
    </location>
</feature>
<dbReference type="InterPro" id="IPR036186">
    <property type="entry name" value="Serpin_sf"/>
</dbReference>
<sequence length="244" mass="27944">RWVSEKTFGRIRGILSEPLNRETRVVIANALYFNGEWQYPFPAHDTKRKPFYVSPTDTVEVDMMVNAAEVYYAENKKRSYRIIGLPYKGGEVVMFIVLPETENNDPRTFVRSLAPTDLEQMANETTLQTVIYTVPKMRLEGSMHLRRPLERLGVKSLFNPNEADLTNLAQGVALTNIFHKVEIEVTETGTKASATTIATLTRDGTTPVFRVDRPFLFFIRHMPTDIITFWGTVFRPSPSEHTQK</sequence>
<name>A0ABD0YH24_9HEMI</name>
<dbReference type="GO" id="GO:0045861">
    <property type="term" value="P:negative regulation of proteolysis"/>
    <property type="evidence" value="ECO:0007669"/>
    <property type="project" value="UniProtKB-ARBA"/>
</dbReference>
<protein>
    <recommendedName>
        <fullName evidence="4">Serpin domain-containing protein</fullName>
    </recommendedName>
</protein>
<keyword evidence="1" id="KW-0646">Protease inhibitor</keyword>
<keyword evidence="2" id="KW-0722">Serine protease inhibitor</keyword>
<dbReference type="PANTHER" id="PTHR11461">
    <property type="entry name" value="SERINE PROTEASE INHIBITOR, SERPIN"/>
    <property type="match status" value="1"/>
</dbReference>
<evidence type="ECO:0000313" key="6">
    <source>
        <dbReference type="Proteomes" id="UP001558652"/>
    </source>
</evidence>
<comment type="similarity">
    <text evidence="3">Belongs to the serpin family.</text>
</comment>
<dbReference type="FunFam" id="2.30.39.10:FF:000035">
    <property type="entry name" value="Serine protease inhibitor (serpin) 16"/>
    <property type="match status" value="1"/>
</dbReference>
<evidence type="ECO:0000313" key="5">
    <source>
        <dbReference type="EMBL" id="KAL1130591.1"/>
    </source>
</evidence>
<dbReference type="Gene3D" id="3.30.497.10">
    <property type="entry name" value="Antithrombin, subunit I, domain 2"/>
    <property type="match status" value="1"/>
</dbReference>
<comment type="caution">
    <text evidence="5">The sequence shown here is derived from an EMBL/GenBank/DDBJ whole genome shotgun (WGS) entry which is preliminary data.</text>
</comment>
<gene>
    <name evidence="5" type="ORF">AAG570_011837</name>
</gene>
<dbReference type="EMBL" id="JBFDAA010000007">
    <property type="protein sequence ID" value="KAL1130591.1"/>
    <property type="molecule type" value="Genomic_DNA"/>
</dbReference>
<evidence type="ECO:0000256" key="1">
    <source>
        <dbReference type="ARBA" id="ARBA00022690"/>
    </source>
</evidence>
<feature type="non-terminal residue" evidence="5">
    <location>
        <position position="1"/>
    </location>
</feature>
<dbReference type="InterPro" id="IPR042178">
    <property type="entry name" value="Serpin_sf_1"/>
</dbReference>
<dbReference type="InterPro" id="IPR023795">
    <property type="entry name" value="Serpin_CS"/>
</dbReference>
<accession>A0ABD0YH24</accession>
<dbReference type="InterPro" id="IPR042185">
    <property type="entry name" value="Serpin_sf_2"/>
</dbReference>
<reference evidence="5 6" key="1">
    <citation type="submission" date="2024-07" db="EMBL/GenBank/DDBJ databases">
        <title>Chromosome-level genome assembly of the water stick insect Ranatra chinensis (Heteroptera: Nepidae).</title>
        <authorList>
            <person name="Liu X."/>
        </authorList>
    </citation>
    <scope>NUCLEOTIDE SEQUENCE [LARGE SCALE GENOMIC DNA]</scope>
    <source>
        <strain evidence="5">Cailab_2021Rc</strain>
        <tissue evidence="5">Muscle</tissue>
    </source>
</reference>
<dbReference type="AlphaFoldDB" id="A0ABD0YH24"/>
<dbReference type="InterPro" id="IPR000215">
    <property type="entry name" value="Serpin_fam"/>
</dbReference>
<evidence type="ECO:0000256" key="2">
    <source>
        <dbReference type="ARBA" id="ARBA00022900"/>
    </source>
</evidence>